<dbReference type="VEuPathDB" id="VectorBase:AQUA010160"/>
<organism evidence="8 9">
    <name type="scientific">Anopheles quadriannulatus</name>
    <name type="common">Mosquito</name>
    <dbReference type="NCBI Taxonomy" id="34691"/>
    <lineage>
        <taxon>Eukaryota</taxon>
        <taxon>Metazoa</taxon>
        <taxon>Ecdysozoa</taxon>
        <taxon>Arthropoda</taxon>
        <taxon>Hexapoda</taxon>
        <taxon>Insecta</taxon>
        <taxon>Pterygota</taxon>
        <taxon>Neoptera</taxon>
        <taxon>Endopterygota</taxon>
        <taxon>Diptera</taxon>
        <taxon>Nematocera</taxon>
        <taxon>Culicoidea</taxon>
        <taxon>Culicidae</taxon>
        <taxon>Anophelinae</taxon>
        <taxon>Anopheles</taxon>
    </lineage>
</organism>
<reference evidence="8" key="1">
    <citation type="submission" date="2020-05" db="UniProtKB">
        <authorList>
            <consortium name="EnsemblMetazoa"/>
        </authorList>
    </citation>
    <scope>IDENTIFICATION</scope>
    <source>
        <strain evidence="8">SANGQUA</strain>
    </source>
</reference>
<evidence type="ECO:0000256" key="5">
    <source>
        <dbReference type="ARBA" id="ARBA00023242"/>
    </source>
</evidence>
<evidence type="ECO:0000256" key="1">
    <source>
        <dbReference type="ARBA" id="ARBA00004604"/>
    </source>
</evidence>
<dbReference type="InterPro" id="IPR007276">
    <property type="entry name" value="Nop14"/>
</dbReference>
<protein>
    <recommendedName>
        <fullName evidence="10">Nucleolar protein 14</fullName>
    </recommendedName>
</protein>
<proteinExistence type="inferred from homology"/>
<feature type="region of interest" description="Disordered" evidence="7">
    <location>
        <begin position="846"/>
        <end position="867"/>
    </location>
</feature>
<keyword evidence="9" id="KW-1185">Reference proteome</keyword>
<dbReference type="GO" id="GO:0030490">
    <property type="term" value="P:maturation of SSU-rRNA"/>
    <property type="evidence" value="ECO:0007669"/>
    <property type="project" value="TreeGrafter"/>
</dbReference>
<keyword evidence="4" id="KW-0698">rRNA processing</keyword>
<dbReference type="STRING" id="34691.A0A182XJX4"/>
<evidence type="ECO:0000313" key="8">
    <source>
        <dbReference type="EnsemblMetazoa" id="AQUA010160-PA"/>
    </source>
</evidence>
<comment type="similarity">
    <text evidence="2">Belongs to the NOP14 family.</text>
</comment>
<dbReference type="AlphaFoldDB" id="A0A182XJX4"/>
<dbReference type="Pfam" id="PF04147">
    <property type="entry name" value="Nop14"/>
    <property type="match status" value="1"/>
</dbReference>
<evidence type="ECO:0000256" key="4">
    <source>
        <dbReference type="ARBA" id="ARBA00022552"/>
    </source>
</evidence>
<dbReference type="Proteomes" id="UP000076407">
    <property type="component" value="Unassembled WGS sequence"/>
</dbReference>
<sequence length="867" mass="97960">GGSCQRQCLCFAQHVLTERRRTGNHQVRGSDFFPQQTRAHKHTQKHARGTMCAKVSRKADAVLRRKAAATVRKPNPFETVVMKTKHAVLNRGTQSKRPGQLHRLSHEKREQTLGKEFALLHKTNQFMDARQNGRYARQPSRKEQAKEMYNLNLTHGGRTMHEIEHLDDVPDGADEDEDEDGMLQDAFTSATHFGGGSDDDSGRPAGKDRKTVIEEMIAESKRQKTERQRENDEMYEMRLRLDDELKSLMPQFTEHIRRDSERPKPDDYDRALREMVFEPRGAPTEKLKSIDRAAEEQKRREVAEREKQQRMQQQEAQTVTQGASRPISADALGDDYLVEGAGEEEAYYGEPDEEDVRNGSAPDEEEEEDEEEEDEDEGEESDSSEADSLSDLKAAVQHKDDSEDESDAEPEPEPAKQTVAPKAKAKPAAVAPTYTLRMVDVPREYEQFAELLDGHEGDVQGRVGVVASMVHTLRQKPFLHKSRWSVLFAYALNYLGVRFAHATSATIAGEFETLHLLTPLLHDIAQTDPSGIGRVFHSVLEEKYGEFRKQPRRYPGLATVVLLKLVPVLFSASDRRHSIVTPALVFVGEILSRCQVRNRRDIARGLLLVTTVLECAEHSKRFLPSAVAFLTGVLGQACAKDALHPLATVGQPFKLTSLQLSEADVLTEAHTTETQLTGQDLLLGQLTPSFKVRAIVCTVTLLSALCTQLDSNPALPIVAAHFLLPLRAIRNAPASQPVHTALDDTIAQLSALAGRTLPYLAQAKQKPKPLRLLEPKINPVYEDIRRRPKTAVPVREQRRKLQQKIKKVTRGAKREIRLDNEYLAKLQHKRRMESDRERQQKVRQIFSHASHQQAELKSLDRRAKYRK</sequence>
<evidence type="ECO:0000313" key="9">
    <source>
        <dbReference type="Proteomes" id="UP000076407"/>
    </source>
</evidence>
<comment type="subcellular location">
    <subcellularLocation>
        <location evidence="1">Nucleus</location>
        <location evidence="1">Nucleolus</location>
    </subcellularLocation>
</comment>
<dbReference type="GO" id="GO:0030692">
    <property type="term" value="C:Noc4p-Nop14p complex"/>
    <property type="evidence" value="ECO:0007669"/>
    <property type="project" value="TreeGrafter"/>
</dbReference>
<feature type="compositionally biased region" description="Acidic residues" evidence="7">
    <location>
        <begin position="402"/>
        <end position="412"/>
    </location>
</feature>
<comment type="function">
    <text evidence="6">Involved in nucleolar processing of pre-18S ribosomal RNA. Has a role in the nuclear export of 40S pre-ribosomal subunit to the cytoplasm.</text>
</comment>
<feature type="compositionally biased region" description="Low complexity" evidence="7">
    <location>
        <begin position="415"/>
        <end position="427"/>
    </location>
</feature>
<feature type="compositionally biased region" description="Basic and acidic residues" evidence="7">
    <location>
        <begin position="857"/>
        <end position="867"/>
    </location>
</feature>
<feature type="compositionally biased region" description="Low complexity" evidence="7">
    <location>
        <begin position="310"/>
        <end position="321"/>
    </location>
</feature>
<dbReference type="PANTHER" id="PTHR23183">
    <property type="entry name" value="NOP14"/>
    <property type="match status" value="1"/>
</dbReference>
<accession>A0A182XJX4</accession>
<keyword evidence="3" id="KW-0690">Ribosome biogenesis</keyword>
<evidence type="ECO:0008006" key="10">
    <source>
        <dbReference type="Google" id="ProtNLM"/>
    </source>
</evidence>
<feature type="region of interest" description="Disordered" evidence="7">
    <location>
        <begin position="275"/>
        <end position="427"/>
    </location>
</feature>
<name>A0A182XJX4_ANOQN</name>
<evidence type="ECO:0000256" key="2">
    <source>
        <dbReference type="ARBA" id="ARBA00007466"/>
    </source>
</evidence>
<evidence type="ECO:0000256" key="3">
    <source>
        <dbReference type="ARBA" id="ARBA00022517"/>
    </source>
</evidence>
<feature type="compositionally biased region" description="Acidic residues" evidence="7">
    <location>
        <begin position="362"/>
        <end position="385"/>
    </location>
</feature>
<feature type="compositionally biased region" description="Acidic residues" evidence="7">
    <location>
        <begin position="332"/>
        <end position="355"/>
    </location>
</feature>
<dbReference type="PANTHER" id="PTHR23183:SF0">
    <property type="entry name" value="NUCLEOLAR PROTEIN 14"/>
    <property type="match status" value="1"/>
</dbReference>
<keyword evidence="5" id="KW-0539">Nucleus</keyword>
<evidence type="ECO:0000256" key="7">
    <source>
        <dbReference type="SAM" id="MobiDB-lite"/>
    </source>
</evidence>
<dbReference type="EnsemblMetazoa" id="AQUA010160-RA">
    <property type="protein sequence ID" value="AQUA010160-PA"/>
    <property type="gene ID" value="AQUA010160"/>
</dbReference>
<evidence type="ECO:0000256" key="6">
    <source>
        <dbReference type="ARBA" id="ARBA00024695"/>
    </source>
</evidence>
<feature type="compositionally biased region" description="Basic and acidic residues" evidence="7">
    <location>
        <begin position="275"/>
        <end position="309"/>
    </location>
</feature>
<dbReference type="GO" id="GO:0032040">
    <property type="term" value="C:small-subunit processome"/>
    <property type="evidence" value="ECO:0007669"/>
    <property type="project" value="InterPro"/>
</dbReference>